<keyword evidence="8" id="KW-1185">Reference proteome</keyword>
<dbReference type="Proteomes" id="UP000001745">
    <property type="component" value="Unassembled WGS sequence"/>
</dbReference>
<accession>B8LTG1</accession>
<dbReference type="RefSeq" id="XP_002340426.1">
    <property type="nucleotide sequence ID" value="XM_002340385.1"/>
</dbReference>
<dbReference type="GO" id="GO:0005834">
    <property type="term" value="C:heterotrimeric G-protein complex"/>
    <property type="evidence" value="ECO:0007669"/>
    <property type="project" value="TreeGrafter"/>
</dbReference>
<keyword evidence="1" id="KW-0479">Metal-binding</keyword>
<name>B8LTG1_TALSN</name>
<dbReference type="FunFam" id="3.40.50.300:FF:000692">
    <property type="entry name" value="Guanine nucleotide-binding protein subunit alpha"/>
    <property type="match status" value="1"/>
</dbReference>
<dbReference type="eggNOG" id="KOG0082">
    <property type="taxonomic scope" value="Eukaryota"/>
</dbReference>
<evidence type="ECO:0000256" key="2">
    <source>
        <dbReference type="ARBA" id="ARBA00022741"/>
    </source>
</evidence>
<evidence type="ECO:0000256" key="3">
    <source>
        <dbReference type="ARBA" id="ARBA00022842"/>
    </source>
</evidence>
<dbReference type="GO" id="GO:0005737">
    <property type="term" value="C:cytoplasm"/>
    <property type="evidence" value="ECO:0007669"/>
    <property type="project" value="TreeGrafter"/>
</dbReference>
<dbReference type="EMBL" id="EQ962652">
    <property type="protein sequence ID" value="EED23039.1"/>
    <property type="molecule type" value="Genomic_DNA"/>
</dbReference>
<dbReference type="OrthoDB" id="5817230at2759"/>
<keyword evidence="2 6" id="KW-0547">Nucleotide-binding</keyword>
<dbReference type="PANTHER" id="PTHR10218:SF369">
    <property type="entry name" value="GUANINE NUCLEOTIDE-BINDING PROTEIN ALPHA-2 SUBUNIT"/>
    <property type="match status" value="1"/>
</dbReference>
<organism evidence="7 8">
    <name type="scientific">Talaromyces stipitatus (strain ATCC 10500 / CBS 375.48 / QM 6759 / NRRL 1006)</name>
    <name type="common">Penicillium stipitatum</name>
    <dbReference type="NCBI Taxonomy" id="441959"/>
    <lineage>
        <taxon>Eukaryota</taxon>
        <taxon>Fungi</taxon>
        <taxon>Dikarya</taxon>
        <taxon>Ascomycota</taxon>
        <taxon>Pezizomycotina</taxon>
        <taxon>Eurotiomycetes</taxon>
        <taxon>Eurotiomycetidae</taxon>
        <taxon>Eurotiales</taxon>
        <taxon>Trichocomaceae</taxon>
        <taxon>Talaromyces</taxon>
        <taxon>Talaromyces sect. Talaromyces</taxon>
    </lineage>
</organism>
<dbReference type="GeneID" id="8101162"/>
<evidence type="ECO:0000256" key="5">
    <source>
        <dbReference type="ARBA" id="ARBA00023224"/>
    </source>
</evidence>
<evidence type="ECO:0000256" key="1">
    <source>
        <dbReference type="ARBA" id="ARBA00022723"/>
    </source>
</evidence>
<dbReference type="Pfam" id="PF00503">
    <property type="entry name" value="G-alpha"/>
    <property type="match status" value="1"/>
</dbReference>
<protein>
    <submittedName>
        <fullName evidence="7">GTP-binding protein alpha subunit, gna, putative</fullName>
    </submittedName>
</protein>
<dbReference type="InterPro" id="IPR027417">
    <property type="entry name" value="P-loop_NTPase"/>
</dbReference>
<dbReference type="PROSITE" id="PS51882">
    <property type="entry name" value="G_ALPHA"/>
    <property type="match status" value="1"/>
</dbReference>
<feature type="binding site" evidence="6">
    <location>
        <begin position="73"/>
        <end position="74"/>
    </location>
    <ligand>
        <name>GTP</name>
        <dbReference type="ChEBI" id="CHEBI:37565"/>
    </ligand>
</feature>
<dbReference type="Gene3D" id="1.10.400.10">
    <property type="entry name" value="GI Alpha 1, domain 2-like"/>
    <property type="match status" value="1"/>
</dbReference>
<dbReference type="GO" id="GO:0046872">
    <property type="term" value="F:metal ion binding"/>
    <property type="evidence" value="ECO:0007669"/>
    <property type="project" value="UniProtKB-KW"/>
</dbReference>
<dbReference type="VEuPathDB" id="FungiDB:TSTA_065000"/>
<keyword evidence="5" id="KW-0807">Transducer</keyword>
<dbReference type="Gene3D" id="3.40.50.300">
    <property type="entry name" value="P-loop containing nucleotide triphosphate hydrolases"/>
    <property type="match status" value="1"/>
</dbReference>
<dbReference type="GO" id="GO:0005525">
    <property type="term" value="F:GTP binding"/>
    <property type="evidence" value="ECO:0007669"/>
    <property type="project" value="UniProtKB-KW"/>
</dbReference>
<reference evidence="8" key="1">
    <citation type="journal article" date="2015" name="Genome Announc.">
        <title>Genome sequence of the AIDS-associated pathogen Penicillium marneffei (ATCC18224) and its near taxonomic relative Talaromyces stipitatus (ATCC10500).</title>
        <authorList>
            <person name="Nierman W.C."/>
            <person name="Fedorova-Abrams N.D."/>
            <person name="Andrianopoulos A."/>
        </authorList>
    </citation>
    <scope>NUCLEOTIDE SEQUENCE [LARGE SCALE GENOMIC DNA]</scope>
    <source>
        <strain evidence="8">ATCC 10500 / CBS 375.48 / QM 6759 / NRRL 1006</strain>
    </source>
</reference>
<dbReference type="AlphaFoldDB" id="B8LTG1"/>
<dbReference type="GO" id="GO:0003924">
    <property type="term" value="F:GTPase activity"/>
    <property type="evidence" value="ECO:0007669"/>
    <property type="project" value="InterPro"/>
</dbReference>
<evidence type="ECO:0000313" key="8">
    <source>
        <dbReference type="Proteomes" id="UP000001745"/>
    </source>
</evidence>
<sequence>MPYAASNIFKGGIESGKSIIMKNQEYLDFLMEYTLGDPDTPPDPKVGDTITSLWRDGSIKKLTEHRKKVYLPDSTPYLFNEAKRIACADFEPTEADWIRVGIDIPMAGFYIDKLEYRMANVCGGRCERKKWAGSIEDADLVIFCAALSEYDQVLLEDRNQNRLKESLSLFEAVVNSDHFAKTSILPFLTKFDLLGQKLVKISS</sequence>
<dbReference type="SUPFAM" id="SSF52540">
    <property type="entry name" value="P-loop containing nucleoside triphosphate hydrolases"/>
    <property type="match status" value="1"/>
</dbReference>
<gene>
    <name evidence="7" type="ORF">TSTA_065000</name>
</gene>
<proteinExistence type="predicted"/>
<dbReference type="GO" id="GO:0001664">
    <property type="term" value="F:G protein-coupled receptor binding"/>
    <property type="evidence" value="ECO:0007669"/>
    <property type="project" value="TreeGrafter"/>
</dbReference>
<dbReference type="InParanoid" id="B8LTG1"/>
<dbReference type="HOGENOM" id="CLU_1349694_0_0_1"/>
<dbReference type="PANTHER" id="PTHR10218">
    <property type="entry name" value="GTP-BINDING PROTEIN ALPHA SUBUNIT"/>
    <property type="match status" value="1"/>
</dbReference>
<dbReference type="InterPro" id="IPR001019">
    <property type="entry name" value="Gprotein_alpha_su"/>
</dbReference>
<keyword evidence="4 6" id="KW-0342">GTP-binding</keyword>
<dbReference type="GO" id="GO:0007189">
    <property type="term" value="P:adenylate cyclase-activating G protein-coupled receptor signaling pathway"/>
    <property type="evidence" value="ECO:0007669"/>
    <property type="project" value="TreeGrafter"/>
</dbReference>
<keyword evidence="3" id="KW-0460">Magnesium</keyword>
<evidence type="ECO:0000256" key="4">
    <source>
        <dbReference type="ARBA" id="ARBA00023134"/>
    </source>
</evidence>
<dbReference type="STRING" id="441959.B8LTG1"/>
<evidence type="ECO:0000256" key="6">
    <source>
        <dbReference type="PIRSR" id="PIRSR601019-1"/>
    </source>
</evidence>
<dbReference type="PhylomeDB" id="B8LTG1"/>
<dbReference type="InterPro" id="IPR011025">
    <property type="entry name" value="GproteinA_insert"/>
</dbReference>
<dbReference type="GO" id="GO:0031683">
    <property type="term" value="F:G-protein beta/gamma-subunit complex binding"/>
    <property type="evidence" value="ECO:0007669"/>
    <property type="project" value="InterPro"/>
</dbReference>
<evidence type="ECO:0000313" key="7">
    <source>
        <dbReference type="EMBL" id="EED23039.1"/>
    </source>
</evidence>
<dbReference type="SUPFAM" id="SSF47895">
    <property type="entry name" value="Transducin (alpha subunit), insertion domain"/>
    <property type="match status" value="1"/>
</dbReference>
<dbReference type="SMART" id="SM00275">
    <property type="entry name" value="G_alpha"/>
    <property type="match status" value="1"/>
</dbReference>